<dbReference type="WBParaSite" id="TCONS_00009091.p1">
    <property type="protein sequence ID" value="TCONS_00009091.p1"/>
    <property type="gene ID" value="XLOC_006939"/>
</dbReference>
<dbReference type="Proteomes" id="UP000035681">
    <property type="component" value="Unplaced"/>
</dbReference>
<dbReference type="GO" id="GO:0003682">
    <property type="term" value="F:chromatin binding"/>
    <property type="evidence" value="ECO:0007669"/>
    <property type="project" value="TreeGrafter"/>
</dbReference>
<dbReference type="Pfam" id="PF03914">
    <property type="entry name" value="CBF"/>
    <property type="match status" value="1"/>
</dbReference>
<dbReference type="InterPro" id="IPR011501">
    <property type="entry name" value="Noc3_N"/>
</dbReference>
<evidence type="ECO:0000259" key="9">
    <source>
        <dbReference type="Pfam" id="PF07540"/>
    </source>
</evidence>
<name>A0A0K0DY73_STRER</name>
<evidence type="ECO:0000259" key="8">
    <source>
        <dbReference type="Pfam" id="PF03914"/>
    </source>
</evidence>
<dbReference type="GO" id="GO:0005730">
    <property type="term" value="C:nucleolus"/>
    <property type="evidence" value="ECO:0007669"/>
    <property type="project" value="UniProtKB-SubCell"/>
</dbReference>
<evidence type="ECO:0000313" key="11">
    <source>
        <dbReference type="WBParaSite" id="SSTP_0000218800.1"/>
    </source>
</evidence>
<feature type="coiled-coil region" evidence="7">
    <location>
        <begin position="449"/>
        <end position="483"/>
    </location>
</feature>
<dbReference type="Pfam" id="PF07540">
    <property type="entry name" value="NOC3p"/>
    <property type="match status" value="1"/>
</dbReference>
<evidence type="ECO:0000256" key="4">
    <source>
        <dbReference type="ARBA" id="ARBA00023242"/>
    </source>
</evidence>
<dbReference type="InterPro" id="IPR005612">
    <property type="entry name" value="CCAAT-binding_factor"/>
</dbReference>
<dbReference type="AlphaFoldDB" id="A0A0K0DY73"/>
<evidence type="ECO:0000256" key="2">
    <source>
        <dbReference type="ARBA" id="ARBA00007797"/>
    </source>
</evidence>
<dbReference type="STRING" id="6248.A0A0K0DY73"/>
<evidence type="ECO:0000256" key="7">
    <source>
        <dbReference type="SAM" id="Coils"/>
    </source>
</evidence>
<reference evidence="11" key="1">
    <citation type="submission" date="2015-08" db="UniProtKB">
        <authorList>
            <consortium name="WormBaseParasite"/>
        </authorList>
    </citation>
    <scope>IDENTIFICATION</scope>
</reference>
<evidence type="ECO:0000313" key="10">
    <source>
        <dbReference type="Proteomes" id="UP000035681"/>
    </source>
</evidence>
<sequence length="780" mass="90410">MGKIDLNPTRNHLKKTHKRLKKLTKKGKLKKHVRDGVNSIYIRKKKDLIKGRQNIEYDWIEDRVALQEEENENDMNLVPIDMLNADIDWENTPFKNERKRLMKKLRMEEEKTKINDDVPRKFRNIEKESFKNKSLLPIKINGKVVFKDEIVDEPEPEIKEEVVENEILENNLQEEKVNNSKDDIPVKYESMSSAELLGLRKEELEKARQHISITSLSIISNPEQNIEKLKELLKYATGKKIDELIQKDIQKIATASLTEVLIDIIPGYHIRDYTDAEMEQRMKKETKTLFNFEKTLLDVYKQYLQHLEFFVRPITAKNYNDKNKKSFEYKMGIISSKCLCKLIKHSTHFNFSANIIKLIVRFAVYCLEEISVECCKALDEIVGADYQFKTSLCVAKEIASVVKDRKGNVPTRVLYTLLNLNIKEVDKRTEVDEKREKHHFRARKNAIHMDRKSKSVSKYEKQLKKLEKDLKEAEAANSLTEKIRFGTDTMKHVFTIYFSVLKRLSKSSLLEPVLEGLAKFAHLINIEFFDDLISSLSQLVQDEEIRVLDTLHCIYTVFVILSGDGKSLNIDPISFYKIMYKKMAHIPFYNEDLKKKCVNISIQCIDIMLNVRRKFVPTVRVAAYVKRLIAISFLLDSRCLLAILALIRKLFISHRNLITLVECDDDDEESGGGLFYPEVGDPDCTQAMSSTLIPDLKKLVGHPCKEVGIFAVHILAGCPSTGENRLALDYVNVEPTMFLEDESIKFVPSPYKDALTKVAKKGNSKLDWKNLQSFVEKWLL</sequence>
<protein>
    <recommendedName>
        <fullName evidence="6">NOC3-like protein</fullName>
    </recommendedName>
    <alternativeName>
        <fullName evidence="5">Nucleolar complex-associated protein 3-like protein</fullName>
    </alternativeName>
</protein>
<evidence type="ECO:0000256" key="1">
    <source>
        <dbReference type="ARBA" id="ARBA00004604"/>
    </source>
</evidence>
<feature type="domain" description="CCAAT-binding factor" evidence="8">
    <location>
        <begin position="551"/>
        <end position="711"/>
    </location>
</feature>
<accession>A0A0K0DY73</accession>
<organism evidence="11">
    <name type="scientific">Strongyloides stercoralis</name>
    <name type="common">Threadworm</name>
    <dbReference type="NCBI Taxonomy" id="6248"/>
    <lineage>
        <taxon>Eukaryota</taxon>
        <taxon>Metazoa</taxon>
        <taxon>Ecdysozoa</taxon>
        <taxon>Nematoda</taxon>
        <taxon>Chromadorea</taxon>
        <taxon>Rhabditida</taxon>
        <taxon>Tylenchina</taxon>
        <taxon>Panagrolaimomorpha</taxon>
        <taxon>Strongyloidoidea</taxon>
        <taxon>Strongyloididae</taxon>
        <taxon>Strongyloides</taxon>
    </lineage>
</organism>
<evidence type="ECO:0000256" key="3">
    <source>
        <dbReference type="ARBA" id="ARBA00023054"/>
    </source>
</evidence>
<feature type="domain" description="Nucleolar complex-associated protein 3 N-terminal" evidence="9">
    <location>
        <begin position="207"/>
        <end position="303"/>
    </location>
</feature>
<dbReference type="WBParaSite" id="SSTP_0000218800.1">
    <property type="protein sequence ID" value="SSTP_0000218800.1"/>
    <property type="gene ID" value="SSTP_0000218800"/>
</dbReference>
<dbReference type="InterPro" id="IPR016903">
    <property type="entry name" value="Nucleolar_cplx-assoc_3"/>
</dbReference>
<dbReference type="GO" id="GO:0006270">
    <property type="term" value="P:DNA replication initiation"/>
    <property type="evidence" value="ECO:0007669"/>
    <property type="project" value="TreeGrafter"/>
</dbReference>
<evidence type="ECO:0000256" key="6">
    <source>
        <dbReference type="ARBA" id="ARBA00032937"/>
    </source>
</evidence>
<dbReference type="PANTHER" id="PTHR14428:SF5">
    <property type="entry name" value="NUCLEOLAR COMPLEX PROTEIN 3 HOMOLOG"/>
    <property type="match status" value="1"/>
</dbReference>
<evidence type="ECO:0000256" key="5">
    <source>
        <dbReference type="ARBA" id="ARBA00032701"/>
    </source>
</evidence>
<dbReference type="PANTHER" id="PTHR14428">
    <property type="entry name" value="NUCLEOLAR COMPLEX PROTEIN 3"/>
    <property type="match status" value="1"/>
</dbReference>
<comment type="similarity">
    <text evidence="2">Belongs to the CBF/MAK21 family.</text>
</comment>
<keyword evidence="4" id="KW-0539">Nucleus</keyword>
<proteinExistence type="inferred from homology"/>
<keyword evidence="10" id="KW-1185">Reference proteome</keyword>
<keyword evidence="3 7" id="KW-0175">Coiled coil</keyword>
<comment type="subcellular location">
    <subcellularLocation>
        <location evidence="1">Nucleus</location>
        <location evidence="1">Nucleolus</location>
    </subcellularLocation>
</comment>